<dbReference type="InterPro" id="IPR003987">
    <property type="entry name" value="ICAM_VCAM_N"/>
</dbReference>
<evidence type="ECO:0000313" key="12">
    <source>
        <dbReference type="EMBL" id="NXQ78846.1"/>
    </source>
</evidence>
<evidence type="ECO:0000256" key="5">
    <source>
        <dbReference type="ARBA" id="ARBA00022889"/>
    </source>
</evidence>
<dbReference type="Proteomes" id="UP000567826">
    <property type="component" value="Unassembled WGS sequence"/>
</dbReference>
<keyword evidence="9" id="KW-0325">Glycoprotein</keyword>
<name>A0A7L2FWG9_NYCGR</name>
<feature type="non-terminal residue" evidence="12">
    <location>
        <position position="1"/>
    </location>
</feature>
<dbReference type="PANTHER" id="PTHR13771:SF9">
    <property type="entry name" value="INTERCELLULAR ADHESION MOLECULE 5"/>
    <property type="match status" value="1"/>
</dbReference>
<evidence type="ECO:0000256" key="3">
    <source>
        <dbReference type="ARBA" id="ARBA00022729"/>
    </source>
</evidence>
<keyword evidence="13" id="KW-1185">Reference proteome</keyword>
<dbReference type="Gene3D" id="2.60.40.10">
    <property type="entry name" value="Immunoglobulins"/>
    <property type="match status" value="1"/>
</dbReference>
<dbReference type="GO" id="GO:0098609">
    <property type="term" value="P:cell-cell adhesion"/>
    <property type="evidence" value="ECO:0007669"/>
    <property type="project" value="InterPro"/>
</dbReference>
<dbReference type="SUPFAM" id="SSF48726">
    <property type="entry name" value="Immunoglobulin"/>
    <property type="match status" value="1"/>
</dbReference>
<keyword evidence="10" id="KW-0393">Immunoglobulin domain</keyword>
<keyword evidence="4" id="KW-0677">Repeat</keyword>
<dbReference type="PANTHER" id="PTHR13771">
    <property type="entry name" value="INTERCELLULAR ADHESION MOLECULE"/>
    <property type="match status" value="1"/>
</dbReference>
<keyword evidence="5" id="KW-0130">Cell adhesion</keyword>
<dbReference type="OrthoDB" id="5843397at2759"/>
<comment type="caution">
    <text evidence="12">The sequence shown here is derived from an EMBL/GenBank/DDBJ whole genome shotgun (WGS) entry which is preliminary data.</text>
</comment>
<dbReference type="InterPro" id="IPR036179">
    <property type="entry name" value="Ig-like_dom_sf"/>
</dbReference>
<evidence type="ECO:0000256" key="11">
    <source>
        <dbReference type="SAM" id="MobiDB-lite"/>
    </source>
</evidence>
<keyword evidence="3" id="KW-0732">Signal</keyword>
<accession>A0A7L2FWG9</accession>
<evidence type="ECO:0000256" key="7">
    <source>
        <dbReference type="ARBA" id="ARBA00023136"/>
    </source>
</evidence>
<reference evidence="12 13" key="1">
    <citation type="submission" date="2019-09" db="EMBL/GenBank/DDBJ databases">
        <title>Bird 10,000 Genomes (B10K) Project - Family phase.</title>
        <authorList>
            <person name="Zhang G."/>
        </authorList>
    </citation>
    <scope>NUCLEOTIDE SEQUENCE [LARGE SCALE GENOMIC DNA]</scope>
    <source>
        <strain evidence="12">B10K-DU-001-56</strain>
        <tissue evidence="12">Muscle</tissue>
    </source>
</reference>
<keyword evidence="7" id="KW-0472">Membrane</keyword>
<evidence type="ECO:0000256" key="10">
    <source>
        <dbReference type="ARBA" id="ARBA00023319"/>
    </source>
</evidence>
<comment type="subcellular location">
    <subcellularLocation>
        <location evidence="1">Membrane</location>
        <topology evidence="1">Single-pass type I membrane protein</topology>
    </subcellularLocation>
</comment>
<dbReference type="GO" id="GO:0005178">
    <property type="term" value="F:integrin binding"/>
    <property type="evidence" value="ECO:0007669"/>
    <property type="project" value="InterPro"/>
</dbReference>
<feature type="non-terminal residue" evidence="12">
    <location>
        <position position="107"/>
    </location>
</feature>
<keyword evidence="8" id="KW-1015">Disulfide bond</keyword>
<proteinExistence type="predicted"/>
<dbReference type="InterPro" id="IPR013783">
    <property type="entry name" value="Ig-like_fold"/>
</dbReference>
<dbReference type="AlphaFoldDB" id="A0A7L2FWG9"/>
<sequence>LLNVTEWNSSVLSYYSCGGQRKVLSTKLVVYRVLAPAVLDPVPALAVGESHELSCHVADVAPIRYLAVTLRRGGEVLRTETFERHGQDEPATARVTHRLTARRQDDG</sequence>
<feature type="region of interest" description="Disordered" evidence="11">
    <location>
        <begin position="83"/>
        <end position="107"/>
    </location>
</feature>
<protein>
    <submittedName>
        <fullName evidence="12">ICAM4 protein</fullName>
    </submittedName>
</protein>
<organism evidence="12 13">
    <name type="scientific">Nyctibius grandis</name>
    <name type="common">Great potoo</name>
    <dbReference type="NCBI Taxonomy" id="48427"/>
    <lineage>
        <taxon>Eukaryota</taxon>
        <taxon>Metazoa</taxon>
        <taxon>Chordata</taxon>
        <taxon>Craniata</taxon>
        <taxon>Vertebrata</taxon>
        <taxon>Euteleostomi</taxon>
        <taxon>Archelosauria</taxon>
        <taxon>Archosauria</taxon>
        <taxon>Dinosauria</taxon>
        <taxon>Saurischia</taxon>
        <taxon>Theropoda</taxon>
        <taxon>Coelurosauria</taxon>
        <taxon>Aves</taxon>
        <taxon>Neognathae</taxon>
        <taxon>Neoaves</taxon>
        <taxon>Strisores</taxon>
        <taxon>Caprimulgiformes</taxon>
        <taxon>Nyctibiidae</taxon>
        <taxon>Nyctibius</taxon>
    </lineage>
</organism>
<dbReference type="InterPro" id="IPR047012">
    <property type="entry name" value="ICAM_VCAM"/>
</dbReference>
<evidence type="ECO:0000256" key="2">
    <source>
        <dbReference type="ARBA" id="ARBA00022692"/>
    </source>
</evidence>
<evidence type="ECO:0000256" key="8">
    <source>
        <dbReference type="ARBA" id="ARBA00023157"/>
    </source>
</evidence>
<evidence type="ECO:0000256" key="1">
    <source>
        <dbReference type="ARBA" id="ARBA00004479"/>
    </source>
</evidence>
<evidence type="ECO:0000256" key="6">
    <source>
        <dbReference type="ARBA" id="ARBA00022989"/>
    </source>
</evidence>
<dbReference type="GO" id="GO:0005886">
    <property type="term" value="C:plasma membrane"/>
    <property type="evidence" value="ECO:0007669"/>
    <property type="project" value="TreeGrafter"/>
</dbReference>
<evidence type="ECO:0000256" key="4">
    <source>
        <dbReference type="ARBA" id="ARBA00022737"/>
    </source>
</evidence>
<dbReference type="PRINTS" id="PR01472">
    <property type="entry name" value="ICAMVCAM1"/>
</dbReference>
<evidence type="ECO:0000256" key="9">
    <source>
        <dbReference type="ARBA" id="ARBA00023180"/>
    </source>
</evidence>
<evidence type="ECO:0000313" key="13">
    <source>
        <dbReference type="Proteomes" id="UP000567826"/>
    </source>
</evidence>
<keyword evidence="2" id="KW-0812">Transmembrane</keyword>
<dbReference type="EMBL" id="VWYG01000234">
    <property type="protein sequence ID" value="NXQ78846.1"/>
    <property type="molecule type" value="Genomic_DNA"/>
</dbReference>
<keyword evidence="6" id="KW-1133">Transmembrane helix</keyword>
<gene>
    <name evidence="12" type="primary">Icam4</name>
    <name evidence="12" type="ORF">NYCGRA_R15023</name>
</gene>